<evidence type="ECO:0000256" key="5">
    <source>
        <dbReference type="ARBA" id="ARBA00023163"/>
    </source>
</evidence>
<proteinExistence type="inferred from homology"/>
<evidence type="ECO:0000256" key="7">
    <source>
        <dbReference type="RuleBase" id="RU004020"/>
    </source>
</evidence>
<evidence type="ECO:0000256" key="4">
    <source>
        <dbReference type="ARBA" id="ARBA00023125"/>
    </source>
</evidence>
<keyword evidence="3" id="KW-0805">Transcription regulation</keyword>
<keyword evidence="6" id="KW-0539">Nucleus</keyword>
<dbReference type="Gene3D" id="1.10.10.10">
    <property type="entry name" value="Winged helix-like DNA-binding domain superfamily/Winged helix DNA-binding domain"/>
    <property type="match status" value="1"/>
</dbReference>
<sequence>MVQYDTSSDPHVCPREALEGHGDQEESPDPRPQDNPQPQDPNQGTTSVEGNILLGLSFQRKLWRIVADEDFSSVCWNDDGDTVIIDENLFQSEILSRRGKEQIFESKSLKSFISLLNCHGFSEICTGNSSVFSSGNRMMICRNCNFQRGKPWLLETIITQGNEVT</sequence>
<dbReference type="PANTHER" id="PTHR10015">
    <property type="entry name" value="HEAT SHOCK TRANSCRIPTION FACTOR"/>
    <property type="match status" value="1"/>
</dbReference>
<evidence type="ECO:0000313" key="10">
    <source>
        <dbReference type="EMBL" id="ELK23178.1"/>
    </source>
</evidence>
<keyword evidence="10" id="KW-0346">Stress response</keyword>
<dbReference type="SUPFAM" id="SSF46785">
    <property type="entry name" value="Winged helix' DNA-binding domain"/>
    <property type="match status" value="1"/>
</dbReference>
<evidence type="ECO:0000256" key="8">
    <source>
        <dbReference type="SAM" id="MobiDB-lite"/>
    </source>
</evidence>
<dbReference type="GO" id="GO:0005634">
    <property type="term" value="C:nucleus"/>
    <property type="evidence" value="ECO:0007669"/>
    <property type="project" value="UniProtKB-SubCell"/>
</dbReference>
<dbReference type="SMART" id="SM00415">
    <property type="entry name" value="HSF"/>
    <property type="match status" value="1"/>
</dbReference>
<feature type="region of interest" description="Disordered" evidence="8">
    <location>
        <begin position="1"/>
        <end position="48"/>
    </location>
</feature>
<gene>
    <name evidence="10" type="ORF">MDA_GLEAN10000135</name>
</gene>
<dbReference type="Pfam" id="PF00447">
    <property type="entry name" value="HSF_DNA-bind"/>
    <property type="match status" value="1"/>
</dbReference>
<keyword evidence="11" id="KW-1185">Reference proteome</keyword>
<evidence type="ECO:0000259" key="9">
    <source>
        <dbReference type="SMART" id="SM00415"/>
    </source>
</evidence>
<organism evidence="10 11">
    <name type="scientific">Myotis davidii</name>
    <name type="common">David's myotis</name>
    <dbReference type="NCBI Taxonomy" id="225400"/>
    <lineage>
        <taxon>Eukaryota</taxon>
        <taxon>Metazoa</taxon>
        <taxon>Chordata</taxon>
        <taxon>Craniata</taxon>
        <taxon>Vertebrata</taxon>
        <taxon>Euteleostomi</taxon>
        <taxon>Mammalia</taxon>
        <taxon>Eutheria</taxon>
        <taxon>Laurasiatheria</taxon>
        <taxon>Chiroptera</taxon>
        <taxon>Yangochiroptera</taxon>
        <taxon>Vespertilionidae</taxon>
        <taxon>Myotis</taxon>
    </lineage>
</organism>
<dbReference type="PANTHER" id="PTHR10015:SF140">
    <property type="entry name" value="HEAT SHOCK TRANSCRIPTION FACTOR, X-LINKED MEMBER 3-RELATED"/>
    <property type="match status" value="1"/>
</dbReference>
<evidence type="ECO:0000256" key="3">
    <source>
        <dbReference type="ARBA" id="ARBA00023015"/>
    </source>
</evidence>
<keyword evidence="4" id="KW-0238">DNA-binding</keyword>
<reference evidence="11" key="1">
    <citation type="journal article" date="2013" name="Science">
        <title>Comparative analysis of bat genomes provides insight into the evolution of flight and immunity.</title>
        <authorList>
            <person name="Zhang G."/>
            <person name="Cowled C."/>
            <person name="Shi Z."/>
            <person name="Huang Z."/>
            <person name="Bishop-Lilly K.A."/>
            <person name="Fang X."/>
            <person name="Wynne J.W."/>
            <person name="Xiong Z."/>
            <person name="Baker M.L."/>
            <person name="Zhao W."/>
            <person name="Tachedjian M."/>
            <person name="Zhu Y."/>
            <person name="Zhou P."/>
            <person name="Jiang X."/>
            <person name="Ng J."/>
            <person name="Yang L."/>
            <person name="Wu L."/>
            <person name="Xiao J."/>
            <person name="Feng Y."/>
            <person name="Chen Y."/>
            <person name="Sun X."/>
            <person name="Zhang Y."/>
            <person name="Marsh G.A."/>
            <person name="Crameri G."/>
            <person name="Broder C.C."/>
            <person name="Frey K.G."/>
            <person name="Wang L.F."/>
            <person name="Wang J."/>
        </authorList>
    </citation>
    <scope>NUCLEOTIDE SEQUENCE [LARGE SCALE GENOMIC DNA]</scope>
</reference>
<evidence type="ECO:0000256" key="1">
    <source>
        <dbReference type="ARBA" id="ARBA00004123"/>
    </source>
</evidence>
<dbReference type="InterPro" id="IPR000232">
    <property type="entry name" value="HSF_DNA-bd"/>
</dbReference>
<protein>
    <submittedName>
        <fullName evidence="10">Heat shock transcription factor, Y-linked</fullName>
    </submittedName>
</protein>
<comment type="subcellular location">
    <subcellularLocation>
        <location evidence="1">Nucleus</location>
    </subcellularLocation>
</comment>
<accession>L5LC01</accession>
<dbReference type="EMBL" id="KB113885">
    <property type="protein sequence ID" value="ELK23178.1"/>
    <property type="molecule type" value="Genomic_DNA"/>
</dbReference>
<dbReference type="FunFam" id="1.10.10.10:FF:000349">
    <property type="entry name" value="Heat shock transcription factor, Y-linked"/>
    <property type="match status" value="1"/>
</dbReference>
<evidence type="ECO:0000256" key="2">
    <source>
        <dbReference type="ARBA" id="ARBA00006403"/>
    </source>
</evidence>
<dbReference type="GO" id="GO:0003700">
    <property type="term" value="F:DNA-binding transcription factor activity"/>
    <property type="evidence" value="ECO:0007669"/>
    <property type="project" value="InterPro"/>
</dbReference>
<evidence type="ECO:0000256" key="6">
    <source>
        <dbReference type="ARBA" id="ARBA00023242"/>
    </source>
</evidence>
<evidence type="ECO:0000313" key="11">
    <source>
        <dbReference type="Proteomes" id="UP000010556"/>
    </source>
</evidence>
<comment type="similarity">
    <text evidence="2 7">Belongs to the HSF family.</text>
</comment>
<name>L5LC01_MYODS</name>
<dbReference type="Proteomes" id="UP000010556">
    <property type="component" value="Unassembled WGS sequence"/>
</dbReference>
<feature type="domain" description="HSF-type DNA-binding" evidence="9">
    <location>
        <begin position="55"/>
        <end position="160"/>
    </location>
</feature>
<feature type="compositionally biased region" description="Basic and acidic residues" evidence="8">
    <location>
        <begin position="12"/>
        <end position="32"/>
    </location>
</feature>
<dbReference type="GO" id="GO:0043565">
    <property type="term" value="F:sequence-specific DNA binding"/>
    <property type="evidence" value="ECO:0007669"/>
    <property type="project" value="InterPro"/>
</dbReference>
<dbReference type="AlphaFoldDB" id="L5LC01"/>
<dbReference type="InterPro" id="IPR036390">
    <property type="entry name" value="WH_DNA-bd_sf"/>
</dbReference>
<keyword evidence="5" id="KW-0804">Transcription</keyword>
<dbReference type="InterPro" id="IPR036388">
    <property type="entry name" value="WH-like_DNA-bd_sf"/>
</dbReference>